<dbReference type="PANTHER" id="PTHR11079:SF161">
    <property type="entry name" value="CMP_DCMP-TYPE DEAMINASE DOMAIN-CONTAINING PROTEIN"/>
    <property type="match status" value="1"/>
</dbReference>
<reference evidence="6" key="1">
    <citation type="submission" date="2020-10" db="EMBL/GenBank/DDBJ databases">
        <authorList>
            <person name="Gilroy R."/>
        </authorList>
    </citation>
    <scope>NUCLEOTIDE SEQUENCE</scope>
    <source>
        <strain evidence="6">ChiHjej13B12-12457</strain>
    </source>
</reference>
<dbReference type="CDD" id="cd01285">
    <property type="entry name" value="nucleoside_deaminase"/>
    <property type="match status" value="1"/>
</dbReference>
<gene>
    <name evidence="6" type="ORF">IAC94_05945</name>
</gene>
<dbReference type="AlphaFoldDB" id="A0A9D1E231"/>
<reference evidence="6" key="2">
    <citation type="journal article" date="2021" name="PeerJ">
        <title>Extensive microbial diversity within the chicken gut microbiome revealed by metagenomics and culture.</title>
        <authorList>
            <person name="Gilroy R."/>
            <person name="Ravi A."/>
            <person name="Getino M."/>
            <person name="Pursley I."/>
            <person name="Horton D.L."/>
            <person name="Alikhan N.F."/>
            <person name="Baker D."/>
            <person name="Gharbi K."/>
            <person name="Hall N."/>
            <person name="Watson M."/>
            <person name="Adriaenssens E.M."/>
            <person name="Foster-Nyarko E."/>
            <person name="Jarju S."/>
            <person name="Secka A."/>
            <person name="Antonio M."/>
            <person name="Oren A."/>
            <person name="Chaudhuri R.R."/>
            <person name="La Ragione R."/>
            <person name="Hildebrand F."/>
            <person name="Pallen M.J."/>
        </authorList>
    </citation>
    <scope>NUCLEOTIDE SEQUENCE</scope>
    <source>
        <strain evidence="6">ChiHjej13B12-12457</strain>
    </source>
</reference>
<feature type="domain" description="CMP/dCMP-type deaminase" evidence="5">
    <location>
        <begin position="1"/>
        <end position="125"/>
    </location>
</feature>
<dbReference type="InterPro" id="IPR002125">
    <property type="entry name" value="CMP_dCMP_dom"/>
</dbReference>
<organism evidence="6 7">
    <name type="scientific">Candidatus Coprenecus avistercoris</name>
    <dbReference type="NCBI Taxonomy" id="2840730"/>
    <lineage>
        <taxon>Bacteria</taxon>
        <taxon>Pseudomonadati</taxon>
        <taxon>Bacteroidota</taxon>
        <taxon>Bacteroidia</taxon>
        <taxon>Bacteroidales</taxon>
        <taxon>Rikenellaceae</taxon>
        <taxon>Rikenellaceae incertae sedis</taxon>
        <taxon>Candidatus Coprenecus</taxon>
    </lineage>
</organism>
<dbReference type="FunFam" id="3.40.140.10:FF:000011">
    <property type="entry name" value="tRNA-specific adenosine deaminase"/>
    <property type="match status" value="1"/>
</dbReference>
<dbReference type="PROSITE" id="PS51747">
    <property type="entry name" value="CYT_DCMP_DEAMINASES_2"/>
    <property type="match status" value="1"/>
</dbReference>
<evidence type="ECO:0000256" key="3">
    <source>
        <dbReference type="ARBA" id="ARBA00022801"/>
    </source>
</evidence>
<dbReference type="EMBL" id="DVHI01000074">
    <property type="protein sequence ID" value="HIR63046.1"/>
    <property type="molecule type" value="Genomic_DNA"/>
</dbReference>
<evidence type="ECO:0000259" key="5">
    <source>
        <dbReference type="PROSITE" id="PS51747"/>
    </source>
</evidence>
<dbReference type="InterPro" id="IPR016193">
    <property type="entry name" value="Cytidine_deaminase-like"/>
</dbReference>
<name>A0A9D1E231_9BACT</name>
<keyword evidence="4" id="KW-0862">Zinc</keyword>
<comment type="caution">
    <text evidence="6">The sequence shown here is derived from an EMBL/GenBank/DDBJ whole genome shotgun (WGS) entry which is preliminary data.</text>
</comment>
<dbReference type="Proteomes" id="UP000886744">
    <property type="component" value="Unassembled WGS sequence"/>
</dbReference>
<sequence length="156" mass="16924">MNRDELMLRAVALAESNAASVTGGPFGAVIVKDGKVVAEASNTVTVDNDPTAHAEVNAIRKACAALGTFDLSGCELYTSCEPCPMCLAACYWAHIDRVYYAADREDAAAAGFDDSDIYREVALPVDGRKIPFVHIMEKEGLRPFMLWASNDKKVEY</sequence>
<protein>
    <submittedName>
        <fullName evidence="6">Nucleoside deaminase</fullName>
    </submittedName>
</protein>
<dbReference type="Pfam" id="PF00383">
    <property type="entry name" value="dCMP_cyt_deam_1"/>
    <property type="match status" value="1"/>
</dbReference>
<evidence type="ECO:0000256" key="4">
    <source>
        <dbReference type="ARBA" id="ARBA00022833"/>
    </source>
</evidence>
<dbReference type="SUPFAM" id="SSF53927">
    <property type="entry name" value="Cytidine deaminase-like"/>
    <property type="match status" value="1"/>
</dbReference>
<dbReference type="Gene3D" id="3.40.140.10">
    <property type="entry name" value="Cytidine Deaminase, domain 2"/>
    <property type="match status" value="1"/>
</dbReference>
<dbReference type="GO" id="GO:0006152">
    <property type="term" value="P:purine nucleoside catabolic process"/>
    <property type="evidence" value="ECO:0007669"/>
    <property type="project" value="TreeGrafter"/>
</dbReference>
<keyword evidence="2" id="KW-0479">Metal-binding</keyword>
<proteinExistence type="inferred from homology"/>
<comment type="similarity">
    <text evidence="1">Belongs to the cytidine and deoxycytidylate deaminase family.</text>
</comment>
<keyword evidence="3" id="KW-0378">Hydrolase</keyword>
<accession>A0A9D1E231</accession>
<dbReference type="GO" id="GO:0046872">
    <property type="term" value="F:metal ion binding"/>
    <property type="evidence" value="ECO:0007669"/>
    <property type="project" value="UniProtKB-KW"/>
</dbReference>
<evidence type="ECO:0000313" key="6">
    <source>
        <dbReference type="EMBL" id="HIR63046.1"/>
    </source>
</evidence>
<dbReference type="GO" id="GO:0047974">
    <property type="term" value="F:guanosine deaminase activity"/>
    <property type="evidence" value="ECO:0007669"/>
    <property type="project" value="TreeGrafter"/>
</dbReference>
<evidence type="ECO:0000256" key="1">
    <source>
        <dbReference type="ARBA" id="ARBA00006576"/>
    </source>
</evidence>
<dbReference type="PANTHER" id="PTHR11079">
    <property type="entry name" value="CYTOSINE DEAMINASE FAMILY MEMBER"/>
    <property type="match status" value="1"/>
</dbReference>
<evidence type="ECO:0000256" key="2">
    <source>
        <dbReference type="ARBA" id="ARBA00022723"/>
    </source>
</evidence>
<evidence type="ECO:0000313" key="7">
    <source>
        <dbReference type="Proteomes" id="UP000886744"/>
    </source>
</evidence>